<evidence type="ECO:0000256" key="5">
    <source>
        <dbReference type="SAM" id="Phobius"/>
    </source>
</evidence>
<evidence type="ECO:0000256" key="3">
    <source>
        <dbReference type="ARBA" id="ARBA00022989"/>
    </source>
</evidence>
<feature type="transmembrane region" description="Helical" evidence="5">
    <location>
        <begin position="67"/>
        <end position="85"/>
    </location>
</feature>
<keyword evidence="3 5" id="KW-1133">Transmembrane helix</keyword>
<evidence type="ECO:0000313" key="7">
    <source>
        <dbReference type="EMBL" id="MFC5393193.1"/>
    </source>
</evidence>
<feature type="transmembrane region" description="Helical" evidence="5">
    <location>
        <begin position="193"/>
        <end position="216"/>
    </location>
</feature>
<dbReference type="Pfam" id="PF01740">
    <property type="entry name" value="STAS"/>
    <property type="match status" value="1"/>
</dbReference>
<dbReference type="CDD" id="cd07042">
    <property type="entry name" value="STAS_SulP_like_sulfate_transporter"/>
    <property type="match status" value="1"/>
</dbReference>
<evidence type="ECO:0000256" key="1">
    <source>
        <dbReference type="ARBA" id="ARBA00004141"/>
    </source>
</evidence>
<feature type="transmembrane region" description="Helical" evidence="5">
    <location>
        <begin position="40"/>
        <end position="60"/>
    </location>
</feature>
<comment type="subcellular location">
    <subcellularLocation>
        <location evidence="1">Membrane</location>
        <topology evidence="1">Multi-pass membrane protein</topology>
    </subcellularLocation>
</comment>
<evidence type="ECO:0000256" key="4">
    <source>
        <dbReference type="ARBA" id="ARBA00023136"/>
    </source>
</evidence>
<dbReference type="PANTHER" id="PTHR11814">
    <property type="entry name" value="SULFATE TRANSPORTER"/>
    <property type="match status" value="1"/>
</dbReference>
<accession>A0ABW0HA31</accession>
<organism evidence="7 8">
    <name type="scientific">Bosea vestrisii</name>
    <dbReference type="NCBI Taxonomy" id="151416"/>
    <lineage>
        <taxon>Bacteria</taxon>
        <taxon>Pseudomonadati</taxon>
        <taxon>Pseudomonadota</taxon>
        <taxon>Alphaproteobacteria</taxon>
        <taxon>Hyphomicrobiales</taxon>
        <taxon>Boseaceae</taxon>
        <taxon>Bosea</taxon>
    </lineage>
</organism>
<dbReference type="PROSITE" id="PS50801">
    <property type="entry name" value="STAS"/>
    <property type="match status" value="1"/>
</dbReference>
<feature type="transmembrane region" description="Helical" evidence="5">
    <location>
        <begin position="236"/>
        <end position="255"/>
    </location>
</feature>
<dbReference type="Pfam" id="PF00916">
    <property type="entry name" value="Sulfate_transp"/>
    <property type="match status" value="1"/>
</dbReference>
<feature type="transmembrane region" description="Helical" evidence="5">
    <location>
        <begin position="314"/>
        <end position="347"/>
    </location>
</feature>
<dbReference type="InterPro" id="IPR002645">
    <property type="entry name" value="STAS_dom"/>
</dbReference>
<feature type="domain" description="STAS" evidence="6">
    <location>
        <begin position="432"/>
        <end position="538"/>
    </location>
</feature>
<dbReference type="InterPro" id="IPR036513">
    <property type="entry name" value="STAS_dom_sf"/>
</dbReference>
<dbReference type="InterPro" id="IPR011547">
    <property type="entry name" value="SLC26A/SulP_dom"/>
</dbReference>
<feature type="transmembrane region" description="Helical" evidence="5">
    <location>
        <begin position="368"/>
        <end position="400"/>
    </location>
</feature>
<gene>
    <name evidence="7" type="ORF">ACFPPC_11160</name>
</gene>
<feature type="transmembrane region" description="Helical" evidence="5">
    <location>
        <begin position="275"/>
        <end position="294"/>
    </location>
</feature>
<dbReference type="EMBL" id="JBHSLV010000019">
    <property type="protein sequence ID" value="MFC5393193.1"/>
    <property type="molecule type" value="Genomic_DNA"/>
</dbReference>
<feature type="transmembrane region" description="Helical" evidence="5">
    <location>
        <begin position="116"/>
        <end position="134"/>
    </location>
</feature>
<protein>
    <submittedName>
        <fullName evidence="7">SulP family inorganic anion transporter</fullName>
    </submittedName>
</protein>
<evidence type="ECO:0000256" key="2">
    <source>
        <dbReference type="ARBA" id="ARBA00022692"/>
    </source>
</evidence>
<dbReference type="InterPro" id="IPR001902">
    <property type="entry name" value="SLC26A/SulP_fam"/>
</dbReference>
<dbReference type="RefSeq" id="WP_377008154.1">
    <property type="nucleotide sequence ID" value="NZ_JBHSLV010000019.1"/>
</dbReference>
<dbReference type="Gene3D" id="3.30.750.24">
    <property type="entry name" value="STAS domain"/>
    <property type="match status" value="1"/>
</dbReference>
<keyword evidence="2 5" id="KW-0812">Transmembrane</keyword>
<evidence type="ECO:0000313" key="8">
    <source>
        <dbReference type="Proteomes" id="UP001596104"/>
    </source>
</evidence>
<name>A0ABW0HA31_9HYPH</name>
<keyword evidence="4 5" id="KW-0472">Membrane</keyword>
<dbReference type="Proteomes" id="UP001596104">
    <property type="component" value="Unassembled WGS sequence"/>
</dbReference>
<feature type="transmembrane region" description="Helical" evidence="5">
    <location>
        <begin position="167"/>
        <end position="186"/>
    </location>
</feature>
<keyword evidence="8" id="KW-1185">Reference proteome</keyword>
<reference evidence="8" key="1">
    <citation type="journal article" date="2019" name="Int. J. Syst. Evol. Microbiol.">
        <title>The Global Catalogue of Microorganisms (GCM) 10K type strain sequencing project: providing services to taxonomists for standard genome sequencing and annotation.</title>
        <authorList>
            <consortium name="The Broad Institute Genomics Platform"/>
            <consortium name="The Broad Institute Genome Sequencing Center for Infectious Disease"/>
            <person name="Wu L."/>
            <person name="Ma J."/>
        </authorList>
    </citation>
    <scope>NUCLEOTIDE SEQUENCE [LARGE SCALE GENOMIC DNA]</scope>
    <source>
        <strain evidence="8">CGMCC 1.16326</strain>
    </source>
</reference>
<sequence length="546" mass="56010">MPGRTGAFGRDLLAGLTLAAITIPEQMATARLGGFEPQIGFYAFVAATLGFVLFGASRLLTAGADSTITPIFVSGLAALAAGGAIPAGSATLLALLIGVALVVAGLLRLGWIADLLSVPVLTGFLAGIAVHIAVSQLPGLLGIPGGGHHIAEQLSALWRGLGNVNPISLAIGVVTLAIVSLCERFAPRVPGALLALVGATAAVVLFKLEARGVAVLGAVPSGWPSFAPPELDWADIRSLVPLALVIALVVMMQTATVSRSFRDPDGAEPRIDRDFIGLGAANLFAGLASTFPVNASPPRTAVVAESGGGSQLAAATAALLVLALAVAGGSLLAQVPVAALAGVLLFVAQRIVRVEIIRKIAGQSRSEFALVLLTAVAIVWLPVETGVAVGIGLSLLHGVWMTTRSEPIEQLRIPGTTIWWPPEPGRHGEQVEGVLVIAFPAPLLFANAEIFRRGVLALLAERRPILLVLDAGGIPAIDYTAAQGLLTVAEVCRRQGGTFAIARAESVRALRALQDFGVIADIGAEHVFHSVEEAVRALAPTAKEAS</sequence>
<feature type="transmembrane region" description="Helical" evidence="5">
    <location>
        <begin position="91"/>
        <end position="109"/>
    </location>
</feature>
<evidence type="ECO:0000259" key="6">
    <source>
        <dbReference type="PROSITE" id="PS50801"/>
    </source>
</evidence>
<dbReference type="SUPFAM" id="SSF52091">
    <property type="entry name" value="SpoIIaa-like"/>
    <property type="match status" value="1"/>
</dbReference>
<comment type="caution">
    <text evidence="7">The sequence shown here is derived from an EMBL/GenBank/DDBJ whole genome shotgun (WGS) entry which is preliminary data.</text>
</comment>
<proteinExistence type="predicted"/>